<dbReference type="Proteomes" id="UP001203036">
    <property type="component" value="Unassembled WGS sequence"/>
</dbReference>
<keyword evidence="2" id="KW-1185">Reference proteome</keyword>
<name>A0ACC6A045_9RHOB</name>
<dbReference type="EMBL" id="JAMQGO010000011">
    <property type="protein sequence ID" value="MCM2563376.1"/>
    <property type="molecule type" value="Genomic_DNA"/>
</dbReference>
<proteinExistence type="predicted"/>
<comment type="caution">
    <text evidence="1">The sequence shown here is derived from an EMBL/GenBank/DDBJ whole genome shotgun (WGS) entry which is preliminary data.</text>
</comment>
<sequence length="233" mass="26240">MNLDTRHSWTDVRDKIRARILDRTYAPGDKLPRDEDIAREFGCARTTVHRAMQDLSLAGLVERKRKGGTHVRADPVTRATFDIPITRREVEQKGAKYNYQLISREIEQSPIAIMARFGIQSAVEMLHVKALHLADNCPYIFEDRWIDIQSMPEVLDVDLTGQSANEWLVHNKPYSRVEVSFSAMNAEGENAQHLSAPVGSALFVIERTTWIGTAPITTVQAAAAPGYRLTARN</sequence>
<gene>
    <name evidence="1" type="ORF">M8744_14565</name>
</gene>
<evidence type="ECO:0000313" key="1">
    <source>
        <dbReference type="EMBL" id="MCM2563376.1"/>
    </source>
</evidence>
<protein>
    <submittedName>
        <fullName evidence="1">GntR family transcriptional regulator</fullName>
    </submittedName>
</protein>
<accession>A0ACC6A045</accession>
<evidence type="ECO:0000313" key="2">
    <source>
        <dbReference type="Proteomes" id="UP001203036"/>
    </source>
</evidence>
<organism evidence="1 2">
    <name type="scientific">Lutimaribacter degradans</name>
    <dbReference type="NCBI Taxonomy" id="2945989"/>
    <lineage>
        <taxon>Bacteria</taxon>
        <taxon>Pseudomonadati</taxon>
        <taxon>Pseudomonadota</taxon>
        <taxon>Alphaproteobacteria</taxon>
        <taxon>Rhodobacterales</taxon>
        <taxon>Roseobacteraceae</taxon>
        <taxon>Lutimaribacter</taxon>
    </lineage>
</organism>
<reference evidence="1" key="1">
    <citation type="submission" date="2022-06" db="EMBL/GenBank/DDBJ databases">
        <title>Lutimaribacter sp. EGI FJ00013, a novel bacterium isolated from a salt lake sediment enrichment.</title>
        <authorList>
            <person name="Gao L."/>
            <person name="Fang B.-Z."/>
            <person name="Li W.-J."/>
        </authorList>
    </citation>
    <scope>NUCLEOTIDE SEQUENCE</scope>
    <source>
        <strain evidence="1">EGI FJ00013</strain>
    </source>
</reference>